<dbReference type="GO" id="GO:0007039">
    <property type="term" value="P:protein catabolic process in the vacuole"/>
    <property type="evidence" value="ECO:0007669"/>
    <property type="project" value="TreeGrafter"/>
</dbReference>
<reference evidence="3 4" key="1">
    <citation type="submission" date="2016-06" db="EMBL/GenBank/DDBJ databases">
        <title>Evolution of pathogenesis and genome organization in the Tremellales.</title>
        <authorList>
            <person name="Cuomo C."/>
            <person name="Litvintseva A."/>
            <person name="Heitman J."/>
            <person name="Chen Y."/>
            <person name="Sun S."/>
            <person name="Springer D."/>
            <person name="Dromer F."/>
            <person name="Young S."/>
            <person name="Zeng Q."/>
            <person name="Chapman S."/>
            <person name="Gujja S."/>
            <person name="Saif S."/>
            <person name="Birren B."/>
        </authorList>
    </citation>
    <scope>NUCLEOTIDE SEQUENCE [LARGE SCALE GENOMIC DNA]</scope>
    <source>
        <strain evidence="3 4">CBS 6039</strain>
    </source>
</reference>
<dbReference type="PANTHER" id="PTHR14534:SF3">
    <property type="entry name" value="GID COMPLEX SUBUNIT 4 HOMOLOG"/>
    <property type="match status" value="1"/>
</dbReference>
<dbReference type="EMBL" id="AWGJ01000008">
    <property type="protein sequence ID" value="ODN77117.1"/>
    <property type="molecule type" value="Genomic_DNA"/>
</dbReference>
<evidence type="ECO:0000256" key="2">
    <source>
        <dbReference type="SAM" id="MobiDB-lite"/>
    </source>
</evidence>
<accession>A0A1E3HL85</accession>
<dbReference type="AlphaFoldDB" id="A0A1E3HL85"/>
<evidence type="ECO:0000256" key="1">
    <source>
        <dbReference type="ARBA" id="ARBA00061469"/>
    </source>
</evidence>
<feature type="region of interest" description="Disordered" evidence="2">
    <location>
        <begin position="370"/>
        <end position="427"/>
    </location>
</feature>
<protein>
    <submittedName>
        <fullName evidence="3">Uncharacterized protein</fullName>
    </submittedName>
</protein>
<dbReference type="GeneID" id="30156957"/>
<dbReference type="STRING" id="1295533.A0A1E3HL85"/>
<feature type="compositionally biased region" description="Low complexity" evidence="2">
    <location>
        <begin position="146"/>
        <end position="159"/>
    </location>
</feature>
<comment type="similarity">
    <text evidence="1">Belongs to the GID4/VID24 family.</text>
</comment>
<name>A0A1E3HL85_9TREE</name>
<dbReference type="GO" id="GO:0034657">
    <property type="term" value="C:GID complex"/>
    <property type="evidence" value="ECO:0007669"/>
    <property type="project" value="TreeGrafter"/>
</dbReference>
<organism evidence="3 4">
    <name type="scientific">Cryptococcus amylolentus CBS 6039</name>
    <dbReference type="NCBI Taxonomy" id="1295533"/>
    <lineage>
        <taxon>Eukaryota</taxon>
        <taxon>Fungi</taxon>
        <taxon>Dikarya</taxon>
        <taxon>Basidiomycota</taxon>
        <taxon>Agaricomycotina</taxon>
        <taxon>Tremellomycetes</taxon>
        <taxon>Tremellales</taxon>
        <taxon>Cryptococcaceae</taxon>
        <taxon>Cryptococcus</taxon>
    </lineage>
</organism>
<sequence>MPTESSLPLNSVPPHPPDSAILKCSLCGVPNPSATVLVPTSDCIGLSDPDHGERVCLECAALMGVRPVLPAEGGEEQGLERGGLGRVNSRAGVVEDSERISLERAESGKTEDEPAGDQARGAETDTPEPQLSPPPLSDIPPDDLSRPQSTSSSSLASSPSPLPPPPKAILPASSKSETISPIDIWNATRDEGPPHRINQVANLRQPNVCRGSIYPGSVFKGKQTSGRSSYDVEIRFLEVDFANSHLSGYLSIVGLTEAHPHLTTLFTAEIIGPKYGFITGPRYAASEQDDLRHWGRFEQFRRGSTRDDLRGEELFLREVGEDERERDFVFMRMKERFLVPDHSVKDISGASFAGFYYAMIDFGPCLAMPSKSPRTAPQPTDTHQTSTVEPVAPGQNLGDLGRMGRGLRPGAGRKSSGGVKREEPSATGREATIRGYYFHSLNQEPFQELALTHVPQKSCSTWEYR</sequence>
<dbReference type="GO" id="GO:0043161">
    <property type="term" value="P:proteasome-mediated ubiquitin-dependent protein catabolic process"/>
    <property type="evidence" value="ECO:0007669"/>
    <property type="project" value="TreeGrafter"/>
</dbReference>
<dbReference type="OrthoDB" id="62at2759"/>
<gene>
    <name evidence="3" type="ORF">L202_05648</name>
</gene>
<feature type="region of interest" description="Disordered" evidence="2">
    <location>
        <begin position="89"/>
        <end position="175"/>
    </location>
</feature>
<dbReference type="Proteomes" id="UP000094065">
    <property type="component" value="Unassembled WGS sequence"/>
</dbReference>
<proteinExistence type="inferred from homology"/>
<feature type="compositionally biased region" description="Basic and acidic residues" evidence="2">
    <location>
        <begin position="96"/>
        <end position="112"/>
    </location>
</feature>
<dbReference type="PANTHER" id="PTHR14534">
    <property type="entry name" value="VACUOLAR IMPORT AND DEGRADATION PROTEIN 24"/>
    <property type="match status" value="1"/>
</dbReference>
<dbReference type="InterPro" id="IPR018618">
    <property type="entry name" value="GID4/10-like"/>
</dbReference>
<evidence type="ECO:0000313" key="4">
    <source>
        <dbReference type="Proteomes" id="UP000094065"/>
    </source>
</evidence>
<dbReference type="GO" id="GO:0005773">
    <property type="term" value="C:vacuole"/>
    <property type="evidence" value="ECO:0007669"/>
    <property type="project" value="GOC"/>
</dbReference>
<dbReference type="RefSeq" id="XP_018992491.1">
    <property type="nucleotide sequence ID" value="XM_019140000.1"/>
</dbReference>
<dbReference type="GO" id="GO:0006623">
    <property type="term" value="P:protein targeting to vacuole"/>
    <property type="evidence" value="ECO:0007669"/>
    <property type="project" value="TreeGrafter"/>
</dbReference>
<evidence type="ECO:0000313" key="3">
    <source>
        <dbReference type="EMBL" id="ODN77117.1"/>
    </source>
</evidence>
<dbReference type="GO" id="GO:0045721">
    <property type="term" value="P:negative regulation of gluconeogenesis"/>
    <property type="evidence" value="ECO:0007669"/>
    <property type="project" value="TreeGrafter"/>
</dbReference>
<dbReference type="Pfam" id="PF09783">
    <property type="entry name" value="Vac_ImportDeg"/>
    <property type="match status" value="1"/>
</dbReference>
<comment type="caution">
    <text evidence="3">The sequence shown here is derived from an EMBL/GenBank/DDBJ whole genome shotgun (WGS) entry which is preliminary data.</text>
</comment>
<feature type="compositionally biased region" description="Polar residues" evidence="2">
    <location>
        <begin position="372"/>
        <end position="388"/>
    </location>
</feature>
<keyword evidence="4" id="KW-1185">Reference proteome</keyword>